<comment type="caution">
    <text evidence="1">The sequence shown here is derived from an EMBL/GenBank/DDBJ whole genome shotgun (WGS) entry which is preliminary data.</text>
</comment>
<sequence>MSPEVLDAIYEKREEYRDAPRFAVRVQIARQQMVWLQREKNRGSSYIANKVGATKHEVHNFRYHQRFLSLAVLKRIAGLYVAEGGPEVQVQQLDSQRSFPGGGGSDVRRLEEAVDDLTSKLGTLAALFKEIDADSDDDKKAIQDEEWHLVSPEVLGAIHEKREEYRDAPRYAVRVKVAQEQVAWLNREYPYSYIAGKVRATKDQLRHFKHGETFLPLAVLKRIADLYARERGLKLPGQRLPGAAASLAAVFFGGDSGRAE</sequence>
<evidence type="ECO:0000313" key="1">
    <source>
        <dbReference type="EMBL" id="KOT27264.1"/>
    </source>
</evidence>
<reference evidence="1 2" key="1">
    <citation type="submission" date="2015-07" db="EMBL/GenBank/DDBJ databases">
        <authorList>
            <person name="Noorani M."/>
        </authorList>
    </citation>
    <scope>NUCLEOTIDE SEQUENCE [LARGE SCALE GENOMIC DNA]</scope>
    <source>
        <strain evidence="1 2">NRRL B-24567</strain>
    </source>
</reference>
<dbReference type="EMBL" id="LGCN01000267">
    <property type="protein sequence ID" value="KOT27264.1"/>
    <property type="molecule type" value="Genomic_DNA"/>
</dbReference>
<proteinExistence type="predicted"/>
<keyword evidence="2" id="KW-1185">Reference proteome</keyword>
<dbReference type="PATRIC" id="fig|36816.3.peg.8066"/>
<accession>A0A0M8QKR4</accession>
<organism evidence="1 2">
    <name type="scientific">Streptomyces caelestis</name>
    <dbReference type="NCBI Taxonomy" id="36816"/>
    <lineage>
        <taxon>Bacteria</taxon>
        <taxon>Bacillati</taxon>
        <taxon>Actinomycetota</taxon>
        <taxon>Actinomycetes</taxon>
        <taxon>Kitasatosporales</taxon>
        <taxon>Streptomycetaceae</taxon>
        <taxon>Streptomyces</taxon>
    </lineage>
</organism>
<gene>
    <name evidence="1" type="ORF">ADK41_37185</name>
</gene>
<evidence type="ECO:0000313" key="2">
    <source>
        <dbReference type="Proteomes" id="UP000037773"/>
    </source>
</evidence>
<dbReference type="Proteomes" id="UP000037773">
    <property type="component" value="Unassembled WGS sequence"/>
</dbReference>
<name>A0A0M8QKR4_9ACTN</name>
<dbReference type="AlphaFoldDB" id="A0A0M8QKR4"/>
<protein>
    <submittedName>
        <fullName evidence="1">Uncharacterized protein</fullName>
    </submittedName>
</protein>